<evidence type="ECO:0000256" key="1">
    <source>
        <dbReference type="SAM" id="SignalP"/>
    </source>
</evidence>
<dbReference type="Gene3D" id="2.40.128.20">
    <property type="match status" value="1"/>
</dbReference>
<dbReference type="InterPro" id="IPR002351">
    <property type="entry name" value="Nitrophorin_domain"/>
</dbReference>
<dbReference type="SUPFAM" id="SSF50814">
    <property type="entry name" value="Lipocalins"/>
    <property type="match status" value="1"/>
</dbReference>
<dbReference type="GO" id="GO:0000302">
    <property type="term" value="P:response to reactive oxygen species"/>
    <property type="evidence" value="ECO:0007669"/>
    <property type="project" value="TreeGrafter"/>
</dbReference>
<dbReference type="EMBL" id="GEMB01000567">
    <property type="protein sequence ID" value="JAS02563.1"/>
    <property type="molecule type" value="Transcribed_RNA"/>
</dbReference>
<dbReference type="GO" id="GO:0051381">
    <property type="term" value="F:histamine binding"/>
    <property type="evidence" value="ECO:0007669"/>
    <property type="project" value="InterPro"/>
</dbReference>
<feature type="domain" description="Nitrophorin" evidence="2">
    <location>
        <begin position="34"/>
        <end position="206"/>
    </location>
</feature>
<dbReference type="AlphaFoldDB" id="A0A171AWI7"/>
<reference evidence="3" key="1">
    <citation type="submission" date="2016-04" db="EMBL/GenBank/DDBJ databases">
        <authorList>
            <person name="Calderon-Fernandez G.M.Sr."/>
        </authorList>
    </citation>
    <scope>NUCLEOTIDE SEQUENCE</scope>
    <source>
        <strain evidence="3">Int1</strain>
        <tissue evidence="3">Integument</tissue>
    </source>
</reference>
<keyword evidence="1" id="KW-0732">Signal</keyword>
<reference evidence="3" key="2">
    <citation type="journal article" date="2017" name="J. Med. Entomol.">
        <title>Transcriptome Analysis of the Triatoma infestans (Hemiptera: Reduviidae) Integument.</title>
        <authorList>
            <person name="Calderon-Fernandez G.M."/>
            <person name="Moriconi D.E."/>
            <person name="Dulbecco A.B."/>
            <person name="Juarez M.P."/>
        </authorList>
    </citation>
    <scope>NUCLEOTIDE SEQUENCE</scope>
    <source>
        <strain evidence="3">Int1</strain>
        <tissue evidence="3">Integument</tissue>
    </source>
</reference>
<protein>
    <submittedName>
        <fullName evidence="3">Biogenic amine-binding protein</fullName>
    </submittedName>
</protein>
<dbReference type="GO" id="GO:0070026">
    <property type="term" value="F:nitric oxide binding"/>
    <property type="evidence" value="ECO:0007669"/>
    <property type="project" value="InterPro"/>
</dbReference>
<accession>A0A171AWI7</accession>
<feature type="signal peptide" evidence="1">
    <location>
        <begin position="1"/>
        <end position="31"/>
    </location>
</feature>
<sequence length="209" mass="24175">MEKRTSTTMYKSTALLFVSLFSLSIEGPVNEECRNIKTKTDFDPVKYFDKTWYVTYILYPNARINIHDLSCLNNNFKVLDNDIVKDIGTTYIPKNRSFIYGQSYINLAHFKDGIGKYTAVSRIIDKDERPLMKEFYPVQITIVDTDYDNYAIIYSCANIPGGKTMAIYKILSRDPQVRTVDHKINTALEEIGLNLYDFTRIAHDNCIET</sequence>
<dbReference type="GO" id="GO:0006629">
    <property type="term" value="P:lipid metabolic process"/>
    <property type="evidence" value="ECO:0007669"/>
    <property type="project" value="TreeGrafter"/>
</dbReference>
<dbReference type="PANTHER" id="PTHR10612">
    <property type="entry name" value="APOLIPOPROTEIN D"/>
    <property type="match status" value="1"/>
</dbReference>
<proteinExistence type="predicted"/>
<evidence type="ECO:0000313" key="3">
    <source>
        <dbReference type="EMBL" id="JAS02563.1"/>
    </source>
</evidence>
<dbReference type="PANTHER" id="PTHR10612:SF34">
    <property type="entry name" value="APOLIPOPROTEIN D"/>
    <property type="match status" value="1"/>
</dbReference>
<dbReference type="InterPro" id="IPR012674">
    <property type="entry name" value="Calycin"/>
</dbReference>
<organism evidence="3">
    <name type="scientific">Triatoma infestans</name>
    <name type="common">Assassin bug</name>
    <dbReference type="NCBI Taxonomy" id="30076"/>
    <lineage>
        <taxon>Eukaryota</taxon>
        <taxon>Metazoa</taxon>
        <taxon>Ecdysozoa</taxon>
        <taxon>Arthropoda</taxon>
        <taxon>Hexapoda</taxon>
        <taxon>Insecta</taxon>
        <taxon>Pterygota</taxon>
        <taxon>Neoptera</taxon>
        <taxon>Paraneoptera</taxon>
        <taxon>Hemiptera</taxon>
        <taxon>Heteroptera</taxon>
        <taxon>Panheteroptera</taxon>
        <taxon>Cimicomorpha</taxon>
        <taxon>Reduviidae</taxon>
        <taxon>Triatominae</taxon>
        <taxon>Triatoma</taxon>
    </lineage>
</organism>
<name>A0A171AWI7_TRIIF</name>
<dbReference type="GO" id="GO:0005737">
    <property type="term" value="C:cytoplasm"/>
    <property type="evidence" value="ECO:0007669"/>
    <property type="project" value="TreeGrafter"/>
</dbReference>
<dbReference type="Pfam" id="PF02087">
    <property type="entry name" value="Nitrophorin"/>
    <property type="match status" value="1"/>
</dbReference>
<evidence type="ECO:0000259" key="2">
    <source>
        <dbReference type="Pfam" id="PF02087"/>
    </source>
</evidence>
<feature type="chain" id="PRO_5007905383" evidence="1">
    <location>
        <begin position="32"/>
        <end position="209"/>
    </location>
</feature>